<gene>
    <name evidence="2" type="ORF">Pr1d_32530</name>
</gene>
<dbReference type="AlphaFoldDB" id="A0A5B9QEC8"/>
<proteinExistence type="predicted"/>
<reference evidence="2 3" key="1">
    <citation type="submission" date="2019-08" db="EMBL/GenBank/DDBJ databases">
        <title>Deep-cultivation of Planctomycetes and their phenomic and genomic characterization uncovers novel biology.</title>
        <authorList>
            <person name="Wiegand S."/>
            <person name="Jogler M."/>
            <person name="Boedeker C."/>
            <person name="Pinto D."/>
            <person name="Vollmers J."/>
            <person name="Rivas-Marin E."/>
            <person name="Kohn T."/>
            <person name="Peeters S.H."/>
            <person name="Heuer A."/>
            <person name="Rast P."/>
            <person name="Oberbeckmann S."/>
            <person name="Bunk B."/>
            <person name="Jeske O."/>
            <person name="Meyerdierks A."/>
            <person name="Storesund J.E."/>
            <person name="Kallscheuer N."/>
            <person name="Luecker S."/>
            <person name="Lage O.M."/>
            <person name="Pohl T."/>
            <person name="Merkel B.J."/>
            <person name="Hornburger P."/>
            <person name="Mueller R.-W."/>
            <person name="Bruemmer F."/>
            <person name="Labrenz M."/>
            <person name="Spormann A.M."/>
            <person name="Op den Camp H."/>
            <person name="Overmann J."/>
            <person name="Amann R."/>
            <person name="Jetten M.S.M."/>
            <person name="Mascher T."/>
            <person name="Medema M.H."/>
            <person name="Devos D.P."/>
            <person name="Kaster A.-K."/>
            <person name="Ovreas L."/>
            <person name="Rohde M."/>
            <person name="Galperin M.Y."/>
            <person name="Jogler C."/>
        </authorList>
    </citation>
    <scope>NUCLEOTIDE SEQUENCE [LARGE SCALE GENOMIC DNA]</scope>
    <source>
        <strain evidence="2 3">Pr1d</strain>
    </source>
</reference>
<evidence type="ECO:0000313" key="2">
    <source>
        <dbReference type="EMBL" id="QEG35945.1"/>
    </source>
</evidence>
<dbReference type="Gene3D" id="3.10.310.50">
    <property type="match status" value="1"/>
</dbReference>
<feature type="domain" description="TPM" evidence="1">
    <location>
        <begin position="6"/>
        <end position="121"/>
    </location>
</feature>
<name>A0A5B9QEC8_9BACT</name>
<dbReference type="KEGG" id="bgok:Pr1d_32530"/>
<dbReference type="Pfam" id="PF04536">
    <property type="entry name" value="TPM_phosphatase"/>
    <property type="match status" value="1"/>
</dbReference>
<keyword evidence="3" id="KW-1185">Reference proteome</keyword>
<dbReference type="InterPro" id="IPR007621">
    <property type="entry name" value="TPM_dom"/>
</dbReference>
<dbReference type="EMBL" id="CP042913">
    <property type="protein sequence ID" value="QEG35945.1"/>
    <property type="molecule type" value="Genomic_DNA"/>
</dbReference>
<dbReference type="Proteomes" id="UP000323917">
    <property type="component" value="Chromosome"/>
</dbReference>
<dbReference type="PANTHER" id="PTHR30373">
    <property type="entry name" value="UPF0603 PROTEIN YGCG"/>
    <property type="match status" value="1"/>
</dbReference>
<evidence type="ECO:0000313" key="3">
    <source>
        <dbReference type="Proteomes" id="UP000323917"/>
    </source>
</evidence>
<accession>A0A5B9QEC8</accession>
<protein>
    <recommendedName>
        <fullName evidence="1">TPM domain-containing protein</fullName>
    </recommendedName>
</protein>
<organism evidence="2 3">
    <name type="scientific">Bythopirellula goksoeyrii</name>
    <dbReference type="NCBI Taxonomy" id="1400387"/>
    <lineage>
        <taxon>Bacteria</taxon>
        <taxon>Pseudomonadati</taxon>
        <taxon>Planctomycetota</taxon>
        <taxon>Planctomycetia</taxon>
        <taxon>Pirellulales</taxon>
        <taxon>Lacipirellulaceae</taxon>
        <taxon>Bythopirellula</taxon>
    </lineage>
</organism>
<sequence length="145" mass="16581" precursor="true">MKSMNSMSKEASDRITEAVSAAEYRTSAEIKVIVLSYCWTDIREKAESLFYKYELHETQDRNAVMILLVLVNHEFLVYGDKGIHEKVEEDFWSTVCSAMREKFQAGNLVDGLCTGVERVGDQLATYFPRAEDDVNEVTDEVVHED</sequence>
<evidence type="ECO:0000259" key="1">
    <source>
        <dbReference type="Pfam" id="PF04536"/>
    </source>
</evidence>
<dbReference type="PANTHER" id="PTHR30373:SF8">
    <property type="entry name" value="BLL7265 PROTEIN"/>
    <property type="match status" value="1"/>
</dbReference>